<keyword evidence="7" id="KW-0234">DNA repair</keyword>
<gene>
    <name evidence="12" type="ORF">Sjap_008384</name>
</gene>
<evidence type="ECO:0000313" key="12">
    <source>
        <dbReference type="EMBL" id="KAK9137790.1"/>
    </source>
</evidence>
<dbReference type="AlphaFoldDB" id="A0AAP0JRP1"/>
<keyword evidence="6" id="KW-0862">Zinc</keyword>
<dbReference type="PROSITE" id="PS50172">
    <property type="entry name" value="BRCT"/>
    <property type="match status" value="1"/>
</dbReference>
<dbReference type="PANTHER" id="PTHR13763">
    <property type="entry name" value="BREAST CANCER TYPE 1 SUSCEPTIBILITY PROTEIN BRCA1"/>
    <property type="match status" value="1"/>
</dbReference>
<dbReference type="InterPro" id="IPR034732">
    <property type="entry name" value="EPHD"/>
</dbReference>
<evidence type="ECO:0000256" key="4">
    <source>
        <dbReference type="ARBA" id="ARBA00022763"/>
    </source>
</evidence>
<accession>A0AAP0JRP1</accession>
<dbReference type="GO" id="GO:0000724">
    <property type="term" value="P:double-strand break repair via homologous recombination"/>
    <property type="evidence" value="ECO:0007669"/>
    <property type="project" value="TreeGrafter"/>
</dbReference>
<comment type="subcellular location">
    <subcellularLocation>
        <location evidence="1">Nucleus</location>
    </subcellularLocation>
</comment>
<dbReference type="CDD" id="cd17734">
    <property type="entry name" value="BRCT_Bard1_rpt1"/>
    <property type="match status" value="1"/>
</dbReference>
<dbReference type="GO" id="GO:0045944">
    <property type="term" value="P:positive regulation of transcription by RNA polymerase II"/>
    <property type="evidence" value="ECO:0007669"/>
    <property type="project" value="TreeGrafter"/>
</dbReference>
<keyword evidence="3" id="KW-0677">Repeat</keyword>
<keyword evidence="8" id="KW-0539">Nucleus</keyword>
<dbReference type="InterPro" id="IPR001357">
    <property type="entry name" value="BRCT_dom"/>
</dbReference>
<dbReference type="Pfam" id="PF00533">
    <property type="entry name" value="BRCT"/>
    <property type="match status" value="1"/>
</dbReference>
<dbReference type="Pfam" id="PF13771">
    <property type="entry name" value="zf-HC5HC2H"/>
    <property type="match status" value="1"/>
</dbReference>
<feature type="domain" description="PHD-type" evidence="11">
    <location>
        <begin position="119"/>
        <end position="239"/>
    </location>
</feature>
<evidence type="ECO:0000259" key="10">
    <source>
        <dbReference type="PROSITE" id="PS50172"/>
    </source>
</evidence>
<dbReference type="InterPro" id="IPR036420">
    <property type="entry name" value="BRCT_dom_sf"/>
</dbReference>
<name>A0AAP0JRP1_9MAGN</name>
<dbReference type="Gene3D" id="3.40.50.10190">
    <property type="entry name" value="BRCT domain"/>
    <property type="match status" value="2"/>
</dbReference>
<evidence type="ECO:0000313" key="13">
    <source>
        <dbReference type="Proteomes" id="UP001417504"/>
    </source>
</evidence>
<comment type="caution">
    <text evidence="12">The sequence shown here is derived from an EMBL/GenBank/DDBJ whole genome shotgun (WGS) entry which is preliminary data.</text>
</comment>
<dbReference type="PROSITE" id="PS51805">
    <property type="entry name" value="EPHD"/>
    <property type="match status" value="1"/>
</dbReference>
<dbReference type="InterPro" id="IPR013083">
    <property type="entry name" value="Znf_RING/FYVE/PHD"/>
</dbReference>
<evidence type="ECO:0000256" key="9">
    <source>
        <dbReference type="SAM" id="MobiDB-lite"/>
    </source>
</evidence>
<reference evidence="12 13" key="1">
    <citation type="submission" date="2024-01" db="EMBL/GenBank/DDBJ databases">
        <title>Genome assemblies of Stephania.</title>
        <authorList>
            <person name="Yang L."/>
        </authorList>
    </citation>
    <scope>NUCLEOTIDE SEQUENCE [LARGE SCALE GENOMIC DNA]</scope>
    <source>
        <strain evidence="12">QJT</strain>
        <tissue evidence="12">Leaf</tissue>
    </source>
</reference>
<evidence type="ECO:0000256" key="1">
    <source>
        <dbReference type="ARBA" id="ARBA00004123"/>
    </source>
</evidence>
<evidence type="ECO:0000256" key="7">
    <source>
        <dbReference type="ARBA" id="ARBA00023204"/>
    </source>
</evidence>
<feature type="compositionally biased region" description="Pro residues" evidence="9">
    <location>
        <begin position="75"/>
        <end position="84"/>
    </location>
</feature>
<organism evidence="12 13">
    <name type="scientific">Stephania japonica</name>
    <dbReference type="NCBI Taxonomy" id="461633"/>
    <lineage>
        <taxon>Eukaryota</taxon>
        <taxon>Viridiplantae</taxon>
        <taxon>Streptophyta</taxon>
        <taxon>Embryophyta</taxon>
        <taxon>Tracheophyta</taxon>
        <taxon>Spermatophyta</taxon>
        <taxon>Magnoliopsida</taxon>
        <taxon>Ranunculales</taxon>
        <taxon>Menispermaceae</taxon>
        <taxon>Menispermoideae</taxon>
        <taxon>Cissampelideae</taxon>
        <taxon>Stephania</taxon>
    </lineage>
</organism>
<evidence type="ECO:0000256" key="6">
    <source>
        <dbReference type="ARBA" id="ARBA00022833"/>
    </source>
</evidence>
<proteinExistence type="predicted"/>
<dbReference type="SUPFAM" id="SSF52113">
    <property type="entry name" value="BRCT domain"/>
    <property type="match status" value="2"/>
</dbReference>
<dbReference type="GO" id="GO:0005634">
    <property type="term" value="C:nucleus"/>
    <property type="evidence" value="ECO:0007669"/>
    <property type="project" value="UniProtKB-SubCell"/>
</dbReference>
<keyword evidence="4" id="KW-0227">DNA damage</keyword>
<protein>
    <submittedName>
        <fullName evidence="12">Uncharacterized protein</fullName>
    </submittedName>
</protein>
<dbReference type="Proteomes" id="UP001417504">
    <property type="component" value="Unassembled WGS sequence"/>
</dbReference>
<keyword evidence="2" id="KW-0479">Metal-binding</keyword>
<evidence type="ECO:0000256" key="2">
    <source>
        <dbReference type="ARBA" id="ARBA00022723"/>
    </source>
</evidence>
<dbReference type="FunFam" id="3.40.50.10190:FF:000006">
    <property type="entry name" value="Breast cancer type 1 susceptibility protein homolog"/>
    <property type="match status" value="1"/>
</dbReference>
<evidence type="ECO:0000259" key="11">
    <source>
        <dbReference type="PROSITE" id="PS51805"/>
    </source>
</evidence>
<sequence length="465" mass="51018">MRDSDDDNTDPEFQLSATQLLAKEVDKKGLEFDNLRRAKKQKLVPASGEGTLNNDIHNRAVFLDAENASKLKDPQPGPSTPPGFPSQAKLSCSEQTEFNRSSFPVQPCGDQKISDSDSDVICAFCQSFKISEVSGPMLHFLHGKPVEGDAICQPNVLHVHRNCIDWAPQVYYVGDNVVNLEAELSRGTKLKCSCCGLKGAALGCYAKSCRKCFHAPCAAPVPGCRWDTENFLMLCPTHSSLKFPKERSKSKKSQKTPSPTLQIASQQFNEERGGFAFDASKWVLCGSALSSSEKNLLAKFAKTTGATISKTWNPSVTHVLAATDSNGACSRTLKVLMAILHGRWILNIEWLKACMEVMHPLGEEPYEVGLDVHGRCHGPKRGRLRIIAKEPKLFSGLSFYFCGDFVPSYKGYLEDLVFAAGGVIFTKDTLVSQRFTSAESGSAAVIVYNVEREDINFSTVQEGRS</sequence>
<feature type="region of interest" description="Disordered" evidence="9">
    <location>
        <begin position="69"/>
        <end position="88"/>
    </location>
</feature>
<keyword evidence="13" id="KW-1185">Reference proteome</keyword>
<evidence type="ECO:0000256" key="3">
    <source>
        <dbReference type="ARBA" id="ARBA00022737"/>
    </source>
</evidence>
<dbReference type="FunFam" id="3.30.40.10:FF:000310">
    <property type="entry name" value="Breast cancer associated RING 1"/>
    <property type="match status" value="1"/>
</dbReference>
<dbReference type="InterPro" id="IPR031099">
    <property type="entry name" value="BRCA1-associated"/>
</dbReference>
<dbReference type="GO" id="GO:0004842">
    <property type="term" value="F:ubiquitin-protein transferase activity"/>
    <property type="evidence" value="ECO:0007669"/>
    <property type="project" value="TreeGrafter"/>
</dbReference>
<dbReference type="Gene3D" id="3.30.40.10">
    <property type="entry name" value="Zinc/RING finger domain, C3HC4 (zinc finger)"/>
    <property type="match status" value="1"/>
</dbReference>
<feature type="domain" description="BRCT" evidence="10">
    <location>
        <begin position="277"/>
        <end position="368"/>
    </location>
</feature>
<evidence type="ECO:0000256" key="8">
    <source>
        <dbReference type="ARBA" id="ARBA00023242"/>
    </source>
</evidence>
<dbReference type="SMART" id="SM00292">
    <property type="entry name" value="BRCT"/>
    <property type="match status" value="1"/>
</dbReference>
<evidence type="ECO:0000256" key="5">
    <source>
        <dbReference type="ARBA" id="ARBA00022771"/>
    </source>
</evidence>
<keyword evidence="5" id="KW-0863">Zinc-finger</keyword>
<dbReference type="EMBL" id="JBBNAE010000003">
    <property type="protein sequence ID" value="KAK9137790.1"/>
    <property type="molecule type" value="Genomic_DNA"/>
</dbReference>
<dbReference type="PANTHER" id="PTHR13763:SF9">
    <property type="entry name" value="BRCA1-ASSOCIATED RING DOMAIN PROTEIN 1"/>
    <property type="match status" value="1"/>
</dbReference>
<dbReference type="GO" id="GO:0008270">
    <property type="term" value="F:zinc ion binding"/>
    <property type="evidence" value="ECO:0007669"/>
    <property type="project" value="UniProtKB-KW"/>
</dbReference>